<dbReference type="AlphaFoldDB" id="A0A1I3LK78"/>
<organism evidence="1 2">
    <name type="scientific">Albimonas pacifica</name>
    <dbReference type="NCBI Taxonomy" id="1114924"/>
    <lineage>
        <taxon>Bacteria</taxon>
        <taxon>Pseudomonadati</taxon>
        <taxon>Pseudomonadota</taxon>
        <taxon>Alphaproteobacteria</taxon>
        <taxon>Rhodobacterales</taxon>
        <taxon>Paracoccaceae</taxon>
        <taxon>Albimonas</taxon>
    </lineage>
</organism>
<proteinExistence type="predicted"/>
<dbReference type="EMBL" id="FOQH01000010">
    <property type="protein sequence ID" value="SFI84950.1"/>
    <property type="molecule type" value="Genomic_DNA"/>
</dbReference>
<name>A0A1I3LK78_9RHOB</name>
<dbReference type="RefSeq" id="WP_092863179.1">
    <property type="nucleotide sequence ID" value="NZ_FOQH01000010.1"/>
</dbReference>
<gene>
    <name evidence="1" type="ORF">SAMN05216258_11063</name>
</gene>
<reference evidence="1 2" key="1">
    <citation type="submission" date="2016-10" db="EMBL/GenBank/DDBJ databases">
        <authorList>
            <person name="de Groot N.N."/>
        </authorList>
    </citation>
    <scope>NUCLEOTIDE SEQUENCE [LARGE SCALE GENOMIC DNA]</scope>
    <source>
        <strain evidence="1 2">CGMCC 1.11030</strain>
    </source>
</reference>
<dbReference type="STRING" id="1114924.SAMN05216258_11063"/>
<keyword evidence="2" id="KW-1185">Reference proteome</keyword>
<protein>
    <submittedName>
        <fullName evidence="1">Uncharacterized protein</fullName>
    </submittedName>
</protein>
<sequence>MKGVDLADNLHCARCSAEAMLPERLSTWREADRLMKVRERLSRVPDVDSRDLAAITEAADLLRIATVTKEGEG</sequence>
<evidence type="ECO:0000313" key="1">
    <source>
        <dbReference type="EMBL" id="SFI84950.1"/>
    </source>
</evidence>
<dbReference type="Proteomes" id="UP000199377">
    <property type="component" value="Unassembled WGS sequence"/>
</dbReference>
<evidence type="ECO:0000313" key="2">
    <source>
        <dbReference type="Proteomes" id="UP000199377"/>
    </source>
</evidence>
<accession>A0A1I3LK78</accession>